<keyword evidence="1" id="KW-0472">Membrane</keyword>
<evidence type="ECO:0000256" key="1">
    <source>
        <dbReference type="SAM" id="Phobius"/>
    </source>
</evidence>
<evidence type="ECO:0000313" key="3">
    <source>
        <dbReference type="Proteomes" id="UP000887565"/>
    </source>
</evidence>
<sequence length="306" mass="35803">MPNGYPSCRFFDLIEPFIEVLRQNLDVDYFLWLFWLFAPILIVFIIPLILAVFVYGCAFFLHVYKQRNYLREAYSVDVWHGARMTIAAFWDAQGWIWHGHEVIGLENIPDQGPALIVYYHGTLPLDVYYLIAKVLIYKRRLIHCVGDRFLTYIPGWKTLMEVFCITSGTVESCTERLKEGNLLCVAPGGVREALFSDSDTYKLLWSNRVGFAKVAVNAETCVIPMFTENCREVFRTPYWARWLLRDFYERTRIPLVPIYGGFPVKMRTYVGKPIKFDPNLEPEELRNKVSLFAFTRFVLSYLISLH</sequence>
<dbReference type="WBParaSite" id="nRc.2.0.1.t38862-RA">
    <property type="protein sequence ID" value="nRc.2.0.1.t38862-RA"/>
    <property type="gene ID" value="nRc.2.0.1.g38862"/>
</dbReference>
<name>A0A915KKA9_ROMCU</name>
<feature type="domain" description="Phospholipid/glycerol acyltransferase" evidence="2">
    <location>
        <begin position="101"/>
        <end position="225"/>
    </location>
</feature>
<feature type="transmembrane region" description="Helical" evidence="1">
    <location>
        <begin position="29"/>
        <end position="61"/>
    </location>
</feature>
<dbReference type="PANTHER" id="PTHR22753">
    <property type="entry name" value="TRANSMEMBRANE PROTEIN 68"/>
    <property type="match status" value="1"/>
</dbReference>
<dbReference type="SUPFAM" id="SSF69593">
    <property type="entry name" value="Glycerol-3-phosphate (1)-acyltransferase"/>
    <property type="match status" value="1"/>
</dbReference>
<dbReference type="PANTHER" id="PTHR22753:SF14">
    <property type="entry name" value="MONOACYLGLYCEROL_DIACYLGLYCEROL O-ACYLTRANSFERASE"/>
    <property type="match status" value="1"/>
</dbReference>
<proteinExistence type="predicted"/>
<dbReference type="CDD" id="cd07987">
    <property type="entry name" value="LPLAT_MGAT-like"/>
    <property type="match status" value="1"/>
</dbReference>
<reference evidence="4" key="1">
    <citation type="submission" date="2022-11" db="UniProtKB">
        <authorList>
            <consortium name="WormBaseParasite"/>
        </authorList>
    </citation>
    <scope>IDENTIFICATION</scope>
</reference>
<keyword evidence="1" id="KW-0812">Transmembrane</keyword>
<organism evidence="3 4">
    <name type="scientific">Romanomermis culicivorax</name>
    <name type="common">Nematode worm</name>
    <dbReference type="NCBI Taxonomy" id="13658"/>
    <lineage>
        <taxon>Eukaryota</taxon>
        <taxon>Metazoa</taxon>
        <taxon>Ecdysozoa</taxon>
        <taxon>Nematoda</taxon>
        <taxon>Enoplea</taxon>
        <taxon>Dorylaimia</taxon>
        <taxon>Mermithida</taxon>
        <taxon>Mermithoidea</taxon>
        <taxon>Mermithidae</taxon>
        <taxon>Romanomermis</taxon>
    </lineage>
</organism>
<dbReference type="Proteomes" id="UP000887565">
    <property type="component" value="Unplaced"/>
</dbReference>
<dbReference type="GO" id="GO:0016020">
    <property type="term" value="C:membrane"/>
    <property type="evidence" value="ECO:0007669"/>
    <property type="project" value="TreeGrafter"/>
</dbReference>
<dbReference type="InterPro" id="IPR002123">
    <property type="entry name" value="Plipid/glycerol_acylTrfase"/>
</dbReference>
<keyword evidence="3" id="KW-1185">Reference proteome</keyword>
<evidence type="ECO:0000313" key="4">
    <source>
        <dbReference type="WBParaSite" id="nRc.2.0.1.t38862-RA"/>
    </source>
</evidence>
<dbReference type="GO" id="GO:0016746">
    <property type="term" value="F:acyltransferase activity"/>
    <property type="evidence" value="ECO:0007669"/>
    <property type="project" value="InterPro"/>
</dbReference>
<dbReference type="Pfam" id="PF01553">
    <property type="entry name" value="Acyltransferase"/>
    <property type="match status" value="1"/>
</dbReference>
<evidence type="ECO:0000259" key="2">
    <source>
        <dbReference type="Pfam" id="PF01553"/>
    </source>
</evidence>
<dbReference type="OMA" id="SYWNGAR"/>
<accession>A0A915KKA9</accession>
<dbReference type="AlphaFoldDB" id="A0A915KKA9"/>
<protein>
    <submittedName>
        <fullName evidence="4">Phospholipid/glycerol acyltransferase domain-containing protein</fullName>
    </submittedName>
</protein>
<keyword evidence="1" id="KW-1133">Transmembrane helix</keyword>